<dbReference type="PANTHER" id="PTHR33395:SF22">
    <property type="entry name" value="REVERSE TRANSCRIPTASE DOMAIN-CONTAINING PROTEIN"/>
    <property type="match status" value="1"/>
</dbReference>
<dbReference type="GO" id="GO:0007508">
    <property type="term" value="P:larval heart development"/>
    <property type="evidence" value="ECO:0007669"/>
    <property type="project" value="TreeGrafter"/>
</dbReference>
<dbReference type="EMBL" id="VSWD01000014">
    <property type="protein sequence ID" value="KAK3082833.1"/>
    <property type="molecule type" value="Genomic_DNA"/>
</dbReference>
<gene>
    <name evidence="1" type="ORF">FSP39_006608</name>
</gene>
<keyword evidence="2" id="KW-1185">Reference proteome</keyword>
<accession>A0AA89BUK0</accession>
<protein>
    <submittedName>
        <fullName evidence="1">Uncharacterized protein</fullName>
    </submittedName>
</protein>
<comment type="caution">
    <text evidence="1">The sequence shown here is derived from an EMBL/GenBank/DDBJ whole genome shotgun (WGS) entry which is preliminary data.</text>
</comment>
<evidence type="ECO:0000313" key="1">
    <source>
        <dbReference type="EMBL" id="KAK3082833.1"/>
    </source>
</evidence>
<dbReference type="AlphaFoldDB" id="A0AA89BUK0"/>
<organism evidence="1 2">
    <name type="scientific">Pinctada imbricata</name>
    <name type="common">Atlantic pearl-oyster</name>
    <name type="synonym">Pinctada martensii</name>
    <dbReference type="NCBI Taxonomy" id="66713"/>
    <lineage>
        <taxon>Eukaryota</taxon>
        <taxon>Metazoa</taxon>
        <taxon>Spiralia</taxon>
        <taxon>Lophotrochozoa</taxon>
        <taxon>Mollusca</taxon>
        <taxon>Bivalvia</taxon>
        <taxon>Autobranchia</taxon>
        <taxon>Pteriomorphia</taxon>
        <taxon>Pterioida</taxon>
        <taxon>Pterioidea</taxon>
        <taxon>Pteriidae</taxon>
        <taxon>Pinctada</taxon>
    </lineage>
</organism>
<dbReference type="Proteomes" id="UP001186944">
    <property type="component" value="Unassembled WGS sequence"/>
</dbReference>
<dbReference type="PANTHER" id="PTHR33395">
    <property type="entry name" value="TRANSCRIPTASE, PUTATIVE-RELATED-RELATED"/>
    <property type="match status" value="1"/>
</dbReference>
<sequence length="185" mass="22219">MRDMCVPISSLWDTFQSTLEESISRNIPTKNAKLKDGYPWITRDIRKLIRKRDRWYKRMKKSGNNHDASKFKELKRKTQQEMRRAYWKYIDGIVTPEPNEECDNNRKRFWTFIKHRRSDGNSVPPLKRNGVLHPDPTDKANILNNQFQQAFSDSVNVTSEEFKQRCKMEGQYPEINDIVYLRKEF</sequence>
<proteinExistence type="predicted"/>
<reference evidence="1" key="1">
    <citation type="submission" date="2019-08" db="EMBL/GenBank/DDBJ databases">
        <title>The improved chromosome-level genome for the pearl oyster Pinctada fucata martensii using PacBio sequencing and Hi-C.</title>
        <authorList>
            <person name="Zheng Z."/>
        </authorList>
    </citation>
    <scope>NUCLEOTIDE SEQUENCE</scope>
    <source>
        <strain evidence="1">ZZ-2019</strain>
        <tissue evidence="1">Adductor muscle</tissue>
    </source>
</reference>
<dbReference type="GO" id="GO:0061343">
    <property type="term" value="P:cell adhesion involved in heart morphogenesis"/>
    <property type="evidence" value="ECO:0007669"/>
    <property type="project" value="TreeGrafter"/>
</dbReference>
<name>A0AA89BUK0_PINIB</name>
<evidence type="ECO:0000313" key="2">
    <source>
        <dbReference type="Proteomes" id="UP001186944"/>
    </source>
</evidence>
<dbReference type="GO" id="GO:0031012">
    <property type="term" value="C:extracellular matrix"/>
    <property type="evidence" value="ECO:0007669"/>
    <property type="project" value="TreeGrafter"/>
</dbReference>